<keyword evidence="3" id="KW-1185">Reference proteome</keyword>
<name>A0A5C4MPQ2_9RHOB</name>
<dbReference type="GO" id="GO:0030151">
    <property type="term" value="F:molybdenum ion binding"/>
    <property type="evidence" value="ECO:0007669"/>
    <property type="project" value="InterPro"/>
</dbReference>
<dbReference type="Gene3D" id="2.40.33.20">
    <property type="entry name" value="PK beta-barrel domain-like"/>
    <property type="match status" value="1"/>
</dbReference>
<dbReference type="GO" id="GO:0030170">
    <property type="term" value="F:pyridoxal phosphate binding"/>
    <property type="evidence" value="ECO:0007669"/>
    <property type="project" value="InterPro"/>
</dbReference>
<protein>
    <submittedName>
        <fullName evidence="2">MOSC domain-containing protein</fullName>
    </submittedName>
</protein>
<sequence length="203" mass="21699">MPALAPTDHFGIVTWLGRVSRPVGQDLIIHGEPLDEMPLTFAGFEGEVHAGLTRPACSRVTAQYPRGTQIRNTRQVSLVSAEELRAIAAALGLEAVDPAWVGASVVIEGIADFTHLPPSSRLQGEGGATLVVDMENLPCIEPAKTIETARPGHGKAFKAAAKGRRGLTAWVEREGVLRLGERVRLHVPAQRPWAPESAGQRGT</sequence>
<dbReference type="PANTHER" id="PTHR36930:SF1">
    <property type="entry name" value="MOSC DOMAIN-CONTAINING PROTEIN"/>
    <property type="match status" value="1"/>
</dbReference>
<proteinExistence type="predicted"/>
<dbReference type="OrthoDB" id="9808413at2"/>
<dbReference type="GO" id="GO:0003824">
    <property type="term" value="F:catalytic activity"/>
    <property type="evidence" value="ECO:0007669"/>
    <property type="project" value="InterPro"/>
</dbReference>
<dbReference type="EMBL" id="VDFU01000022">
    <property type="protein sequence ID" value="TNC47829.1"/>
    <property type="molecule type" value="Genomic_DNA"/>
</dbReference>
<comment type="caution">
    <text evidence="2">The sequence shown here is derived from an EMBL/GenBank/DDBJ whole genome shotgun (WGS) entry which is preliminary data.</text>
</comment>
<dbReference type="RefSeq" id="WP_139078030.1">
    <property type="nucleotide sequence ID" value="NZ_VDFU01000022.1"/>
</dbReference>
<dbReference type="PANTHER" id="PTHR36930">
    <property type="entry name" value="METAL-SULFUR CLUSTER BIOSYNTHESIS PROTEINS YUAD-RELATED"/>
    <property type="match status" value="1"/>
</dbReference>
<dbReference type="Proteomes" id="UP000305887">
    <property type="component" value="Unassembled WGS sequence"/>
</dbReference>
<organism evidence="2 3">
    <name type="scientific">Rubellimicrobium rubrum</name>
    <dbReference type="NCBI Taxonomy" id="2585369"/>
    <lineage>
        <taxon>Bacteria</taxon>
        <taxon>Pseudomonadati</taxon>
        <taxon>Pseudomonadota</taxon>
        <taxon>Alphaproteobacteria</taxon>
        <taxon>Rhodobacterales</taxon>
        <taxon>Roseobacteraceae</taxon>
        <taxon>Rubellimicrobium</taxon>
    </lineage>
</organism>
<dbReference type="InterPro" id="IPR005302">
    <property type="entry name" value="MoCF_Sase_C"/>
</dbReference>
<dbReference type="AlphaFoldDB" id="A0A5C4MPQ2"/>
<dbReference type="InterPro" id="IPR052716">
    <property type="entry name" value="MOSC_domain"/>
</dbReference>
<accession>A0A5C4MPQ2</accession>
<gene>
    <name evidence="2" type="ORF">FHG66_15785</name>
</gene>
<reference evidence="2 3" key="1">
    <citation type="submission" date="2019-06" db="EMBL/GenBank/DDBJ databases">
        <title>YIM 131921 draft genome.</title>
        <authorList>
            <person name="Jiang L."/>
        </authorList>
    </citation>
    <scope>NUCLEOTIDE SEQUENCE [LARGE SCALE GENOMIC DNA]</scope>
    <source>
        <strain evidence="2 3">YIM 131921</strain>
    </source>
</reference>
<feature type="domain" description="MOSC" evidence="1">
    <location>
        <begin position="31"/>
        <end position="186"/>
    </location>
</feature>
<dbReference type="SUPFAM" id="SSF50800">
    <property type="entry name" value="PK beta-barrel domain-like"/>
    <property type="match status" value="1"/>
</dbReference>
<evidence type="ECO:0000259" key="1">
    <source>
        <dbReference type="PROSITE" id="PS51340"/>
    </source>
</evidence>
<dbReference type="Pfam" id="PF03473">
    <property type="entry name" value="MOSC"/>
    <property type="match status" value="1"/>
</dbReference>
<evidence type="ECO:0000313" key="3">
    <source>
        <dbReference type="Proteomes" id="UP000305887"/>
    </source>
</evidence>
<evidence type="ECO:0000313" key="2">
    <source>
        <dbReference type="EMBL" id="TNC47829.1"/>
    </source>
</evidence>
<dbReference type="PROSITE" id="PS51340">
    <property type="entry name" value="MOSC"/>
    <property type="match status" value="1"/>
</dbReference>
<dbReference type="InterPro" id="IPR011037">
    <property type="entry name" value="Pyrv_Knase-like_insert_dom_sf"/>
</dbReference>